<gene>
    <name evidence="8" type="ORF">OXX778_LOCUS19610</name>
</gene>
<evidence type="ECO:0000256" key="4">
    <source>
        <dbReference type="ARBA" id="ARBA00019905"/>
    </source>
</evidence>
<dbReference type="GO" id="GO:0004555">
    <property type="term" value="F:alpha,alpha-trehalase activity"/>
    <property type="evidence" value="ECO:0007669"/>
    <property type="project" value="UniProtKB-EC"/>
</dbReference>
<dbReference type="PROSITE" id="PS00927">
    <property type="entry name" value="TREHALASE_1"/>
    <property type="match status" value="1"/>
</dbReference>
<sequence>MKISNLFLGVFIKAFLENFNFFLKELKFNVRIKLEKLGSLNGPRALEQDKKHKNRKIEKRELNVKQAEQLYLNEKFLRVVKMVNQNVDSKSIVDRATKRPIEQVLRALENLDEQNLSDIEYFVNEYLHEPGIEITRAKLLDWKEEPQFVENIKNADLKLFFKSLNNQWLDLYKQFDCEFLDESCVSSHLPMKYPFVVPGGRFIEIYYWDTYWTIEGLLVCGMLQTVRQSIENFVDFINKYGFIPNGSRVYYLNRSQPPYFSQMVQRYFDFSMQSKDLSDEAKKEIRNFVLNECLDCMIKEHTYWMNEKSVEIPIGNQRSCRLNIFKANTTKPRPESYFEDLHTASDLSTNEEKEKLYLDIATAAESGIDFSSRWFKDPMNMNTIQTSDLIPVDLNSVIYKSEVIISDLCRLKGDVERARLFKRLSLKRRFAINKVLWCSDMNCWADFNYKTKKFTEHFYVSNLSPLWFDIKPPNNLNEMDMIKQHLTNSIDSYHGIPYSYIKSSQQWDFPNIWAPNQHNLIEFIHKFDRDLSLKLAKKFFKSIYKGWESSKAFYEKYNAHTPGERGHGGEYEVQSGFGWTNGVVFKLIEIFKDDIFE</sequence>
<evidence type="ECO:0000256" key="7">
    <source>
        <dbReference type="RuleBase" id="RU361180"/>
    </source>
</evidence>
<organism evidence="8 9">
    <name type="scientific">Brachionus calyciflorus</name>
    <dbReference type="NCBI Taxonomy" id="104777"/>
    <lineage>
        <taxon>Eukaryota</taxon>
        <taxon>Metazoa</taxon>
        <taxon>Spiralia</taxon>
        <taxon>Gnathifera</taxon>
        <taxon>Rotifera</taxon>
        <taxon>Eurotatoria</taxon>
        <taxon>Monogononta</taxon>
        <taxon>Pseudotrocha</taxon>
        <taxon>Ploima</taxon>
        <taxon>Brachionidae</taxon>
        <taxon>Brachionus</taxon>
    </lineage>
</organism>
<dbReference type="PANTHER" id="PTHR23403">
    <property type="entry name" value="TREHALASE"/>
    <property type="match status" value="1"/>
</dbReference>
<evidence type="ECO:0000256" key="2">
    <source>
        <dbReference type="ARBA" id="ARBA00005615"/>
    </source>
</evidence>
<dbReference type="InterPro" id="IPR018232">
    <property type="entry name" value="Glyco_hydro_37_CS"/>
</dbReference>
<dbReference type="SUPFAM" id="SSF48208">
    <property type="entry name" value="Six-hairpin glycosidases"/>
    <property type="match status" value="1"/>
</dbReference>
<dbReference type="InterPro" id="IPR012341">
    <property type="entry name" value="6hp_glycosidase-like_sf"/>
</dbReference>
<dbReference type="EMBL" id="CAJNOC010006034">
    <property type="protein sequence ID" value="CAF1068322.1"/>
    <property type="molecule type" value="Genomic_DNA"/>
</dbReference>
<proteinExistence type="inferred from homology"/>
<reference evidence="8" key="1">
    <citation type="submission" date="2021-02" db="EMBL/GenBank/DDBJ databases">
        <authorList>
            <person name="Nowell W R."/>
        </authorList>
    </citation>
    <scope>NUCLEOTIDE SEQUENCE</scope>
    <source>
        <strain evidence="8">Ploen Becks lab</strain>
    </source>
</reference>
<keyword evidence="5 7" id="KW-0378">Hydrolase</keyword>
<keyword evidence="9" id="KW-1185">Reference proteome</keyword>
<evidence type="ECO:0000256" key="5">
    <source>
        <dbReference type="ARBA" id="ARBA00022801"/>
    </source>
</evidence>
<dbReference type="GO" id="GO:0005993">
    <property type="term" value="P:trehalose catabolic process"/>
    <property type="evidence" value="ECO:0007669"/>
    <property type="project" value="TreeGrafter"/>
</dbReference>
<evidence type="ECO:0000256" key="3">
    <source>
        <dbReference type="ARBA" id="ARBA00012757"/>
    </source>
</evidence>
<comment type="catalytic activity">
    <reaction evidence="1 7">
        <text>alpha,alpha-trehalose + H2O = alpha-D-glucose + beta-D-glucose</text>
        <dbReference type="Rhea" id="RHEA:32675"/>
        <dbReference type="ChEBI" id="CHEBI:15377"/>
        <dbReference type="ChEBI" id="CHEBI:15903"/>
        <dbReference type="ChEBI" id="CHEBI:16551"/>
        <dbReference type="ChEBI" id="CHEBI:17925"/>
        <dbReference type="EC" id="3.2.1.28"/>
    </reaction>
</comment>
<dbReference type="InterPro" id="IPR008928">
    <property type="entry name" value="6-hairpin_glycosidase_sf"/>
</dbReference>
<dbReference type="Pfam" id="PF01204">
    <property type="entry name" value="Trehalase"/>
    <property type="match status" value="1"/>
</dbReference>
<evidence type="ECO:0000313" key="9">
    <source>
        <dbReference type="Proteomes" id="UP000663879"/>
    </source>
</evidence>
<accession>A0A814LQM5</accession>
<name>A0A814LQM5_9BILA</name>
<evidence type="ECO:0000256" key="1">
    <source>
        <dbReference type="ARBA" id="ARBA00001576"/>
    </source>
</evidence>
<dbReference type="PANTHER" id="PTHR23403:SF1">
    <property type="entry name" value="TREHALASE"/>
    <property type="match status" value="1"/>
</dbReference>
<comment type="caution">
    <text evidence="8">The sequence shown here is derived from an EMBL/GenBank/DDBJ whole genome shotgun (WGS) entry which is preliminary data.</text>
</comment>
<dbReference type="InterPro" id="IPR001661">
    <property type="entry name" value="Glyco_hydro_37"/>
</dbReference>
<comment type="similarity">
    <text evidence="2 7">Belongs to the glycosyl hydrolase 37 family.</text>
</comment>
<dbReference type="PRINTS" id="PR00744">
    <property type="entry name" value="GLHYDRLASE37"/>
</dbReference>
<protein>
    <recommendedName>
        <fullName evidence="4 7">Trehalase</fullName>
        <ecNumber evidence="3 7">3.2.1.28</ecNumber>
    </recommendedName>
    <alternativeName>
        <fullName evidence="7">Alpha-trehalose glucohydrolase</fullName>
    </alternativeName>
</protein>
<dbReference type="OrthoDB" id="3542292at2759"/>
<dbReference type="EC" id="3.2.1.28" evidence="3 7"/>
<evidence type="ECO:0000313" key="8">
    <source>
        <dbReference type="EMBL" id="CAF1068322.1"/>
    </source>
</evidence>
<dbReference type="Gene3D" id="1.50.10.10">
    <property type="match status" value="1"/>
</dbReference>
<evidence type="ECO:0000256" key="6">
    <source>
        <dbReference type="ARBA" id="ARBA00023295"/>
    </source>
</evidence>
<dbReference type="AlphaFoldDB" id="A0A814LQM5"/>
<keyword evidence="6 7" id="KW-0326">Glycosidase</keyword>
<dbReference type="Proteomes" id="UP000663879">
    <property type="component" value="Unassembled WGS sequence"/>
</dbReference>